<comment type="caution">
    <text evidence="2">The sequence shown here is derived from an EMBL/GenBank/DDBJ whole genome shotgun (WGS) entry which is preliminary data.</text>
</comment>
<dbReference type="EMBL" id="PGOL01002146">
    <property type="protein sequence ID" value="PKI50110.1"/>
    <property type="molecule type" value="Genomic_DNA"/>
</dbReference>
<protein>
    <recommendedName>
        <fullName evidence="1">DUF7745 domain-containing protein</fullName>
    </recommendedName>
</protein>
<evidence type="ECO:0000259" key="1">
    <source>
        <dbReference type="Pfam" id="PF24924"/>
    </source>
</evidence>
<sequence>MDHLDPRPKLYRIDPPGRQIRRIQDALRPINQAYISDILGEIHEYVEMPINWNLLKAVVGFWDPQHAMFNFHETKLAPTIEEYRALIDIINWLIDWTYVRALNAEGRTYQRDVCHAFLLLIFETVMFPSMSPLIDGALTQVVHQVIEGRSYVEALMAEIVRSLDYIQANRVIRQLGGLQDIPVRETVILTIVWADSAPSASERFMRIRLIHQLWDTRLMQDLYFPEHPTDEERAYSATSTNLNQINAIALAFENSCITCILSVYMFIFAQQLPGPTTIGEPCQPSRVDHSRSSPLHGETCCDQRPFILATHPARQESRAKFRGQVTCGLHPSSMARRAVDRGLTHLLRRD</sequence>
<dbReference type="Proteomes" id="UP000233551">
    <property type="component" value="Unassembled WGS sequence"/>
</dbReference>
<dbReference type="InterPro" id="IPR056647">
    <property type="entry name" value="DUF7745"/>
</dbReference>
<dbReference type="AlphaFoldDB" id="A0A2I0J2I5"/>
<reference evidence="2 3" key="1">
    <citation type="submission" date="2017-11" db="EMBL/GenBank/DDBJ databases">
        <title>De-novo sequencing of pomegranate (Punica granatum L.) genome.</title>
        <authorList>
            <person name="Akparov Z."/>
            <person name="Amiraslanov A."/>
            <person name="Hajiyeva S."/>
            <person name="Abbasov M."/>
            <person name="Kaur K."/>
            <person name="Hamwieh A."/>
            <person name="Solovyev V."/>
            <person name="Salamov A."/>
            <person name="Braich B."/>
            <person name="Kosarev P."/>
            <person name="Mahmoud A."/>
            <person name="Hajiyev E."/>
            <person name="Babayeva S."/>
            <person name="Izzatullayeva V."/>
            <person name="Mammadov A."/>
            <person name="Mammadov A."/>
            <person name="Sharifova S."/>
            <person name="Ojaghi J."/>
            <person name="Eynullazada K."/>
            <person name="Bayramov B."/>
            <person name="Abdulazimova A."/>
            <person name="Shahmuradov I."/>
        </authorList>
    </citation>
    <scope>NUCLEOTIDE SEQUENCE [LARGE SCALE GENOMIC DNA]</scope>
    <source>
        <strain evidence="3">cv. AG2017</strain>
        <tissue evidence="2">Leaf</tissue>
    </source>
</reference>
<evidence type="ECO:0000313" key="3">
    <source>
        <dbReference type="Proteomes" id="UP000233551"/>
    </source>
</evidence>
<evidence type="ECO:0000313" key="2">
    <source>
        <dbReference type="EMBL" id="PKI50110.1"/>
    </source>
</evidence>
<dbReference type="Pfam" id="PF24924">
    <property type="entry name" value="DUF7745"/>
    <property type="match status" value="1"/>
</dbReference>
<proteinExistence type="predicted"/>
<feature type="domain" description="DUF7745" evidence="1">
    <location>
        <begin position="21"/>
        <end position="89"/>
    </location>
</feature>
<keyword evidence="3" id="KW-1185">Reference proteome</keyword>
<organism evidence="2 3">
    <name type="scientific">Punica granatum</name>
    <name type="common">Pomegranate</name>
    <dbReference type="NCBI Taxonomy" id="22663"/>
    <lineage>
        <taxon>Eukaryota</taxon>
        <taxon>Viridiplantae</taxon>
        <taxon>Streptophyta</taxon>
        <taxon>Embryophyta</taxon>
        <taxon>Tracheophyta</taxon>
        <taxon>Spermatophyta</taxon>
        <taxon>Magnoliopsida</taxon>
        <taxon>eudicotyledons</taxon>
        <taxon>Gunneridae</taxon>
        <taxon>Pentapetalae</taxon>
        <taxon>rosids</taxon>
        <taxon>malvids</taxon>
        <taxon>Myrtales</taxon>
        <taxon>Lythraceae</taxon>
        <taxon>Punica</taxon>
    </lineage>
</organism>
<name>A0A2I0J2I5_PUNGR</name>
<accession>A0A2I0J2I5</accession>
<gene>
    <name evidence="2" type="ORF">CRG98_029506</name>
</gene>